<dbReference type="OrthoDB" id="9782546at2"/>
<comment type="similarity">
    <text evidence="3 12">Belongs to the NadC/ModD family.</text>
</comment>
<name>A0A2U3QII5_9BACT</name>
<feature type="binding site" evidence="13">
    <location>
        <position position="98"/>
    </location>
    <ligand>
        <name>substrate</name>
    </ligand>
</feature>
<protein>
    <recommendedName>
        <fullName evidence="11">Probable nicotinate-nucleotide pyrophosphorylase [carboxylating]</fullName>
        <ecNumber evidence="5">2.4.2.19</ecNumber>
    </recommendedName>
    <alternativeName>
        <fullName evidence="9">Quinolinate phosphoribosyltransferase [decarboxylating]</fullName>
    </alternativeName>
</protein>
<evidence type="ECO:0000256" key="6">
    <source>
        <dbReference type="ARBA" id="ARBA00022642"/>
    </source>
</evidence>
<dbReference type="GO" id="GO:0009435">
    <property type="term" value="P:NAD+ biosynthetic process"/>
    <property type="evidence" value="ECO:0007669"/>
    <property type="project" value="UniProtKB-UniPathway"/>
</dbReference>
<dbReference type="GO" id="GO:0034213">
    <property type="term" value="P:quinolinate catabolic process"/>
    <property type="evidence" value="ECO:0007669"/>
    <property type="project" value="TreeGrafter"/>
</dbReference>
<comment type="function">
    <text evidence="1">Involved in the catabolism of quinolinic acid (QA).</text>
</comment>
<keyword evidence="17" id="KW-1185">Reference proteome</keyword>
<dbReference type="InterPro" id="IPR037128">
    <property type="entry name" value="Quinolinate_PRibosylTase_N_sf"/>
</dbReference>
<keyword evidence="6" id="KW-0662">Pyridine nucleotide biosynthesis</keyword>
<dbReference type="CDD" id="cd01572">
    <property type="entry name" value="QPRTase"/>
    <property type="match status" value="1"/>
</dbReference>
<dbReference type="EC" id="2.4.2.19" evidence="5"/>
<dbReference type="GO" id="GO:0004514">
    <property type="term" value="F:nicotinate-nucleotide diphosphorylase (carboxylating) activity"/>
    <property type="evidence" value="ECO:0007669"/>
    <property type="project" value="UniProtKB-EC"/>
</dbReference>
<keyword evidence="8 12" id="KW-0808">Transferase</keyword>
<sequence length="277" mass="30060">MDIPSHVIELIKYAIEEDVGHGDITTNLLVPETNESKALYIAKGNFVLAGMPFAEEVFSILDSSVSFKIFYNDGARVSKGDVLAEVVGKTRVLLAGERISLNILQRLCGIATLTSQYVDTVRGTRAKILDTRKTTPCHRFMEKYAVRVGGGTNHRFGLYDGILIKDNHIEEVGSIGEAVRSAKFGHHLARIEVEVENLKELQEAIEAGADIVMLDNMSTRDMAEAVAYASGRVTIEASGNISLENVREVAETGVDLISVGALTHSAVAADISMKIVK</sequence>
<evidence type="ECO:0000313" key="16">
    <source>
        <dbReference type="EMBL" id="SPQ01213.1"/>
    </source>
</evidence>
<feature type="domain" description="Quinolinate phosphoribosyl transferase C-terminal" evidence="14">
    <location>
        <begin position="110"/>
        <end position="274"/>
    </location>
</feature>
<accession>A0A2U3QII5</accession>
<feature type="binding site" evidence="13">
    <location>
        <begin position="131"/>
        <end position="133"/>
    </location>
    <ligand>
        <name>substrate</name>
    </ligand>
</feature>
<feature type="binding site" evidence="13">
    <location>
        <begin position="259"/>
        <end position="261"/>
    </location>
    <ligand>
        <name>substrate</name>
    </ligand>
</feature>
<evidence type="ECO:0000256" key="2">
    <source>
        <dbReference type="ARBA" id="ARBA00004893"/>
    </source>
</evidence>
<evidence type="ECO:0000256" key="1">
    <source>
        <dbReference type="ARBA" id="ARBA00003237"/>
    </source>
</evidence>
<dbReference type="Gene3D" id="3.20.20.70">
    <property type="entry name" value="Aldolase class I"/>
    <property type="match status" value="1"/>
</dbReference>
<evidence type="ECO:0000256" key="5">
    <source>
        <dbReference type="ARBA" id="ARBA00011944"/>
    </source>
</evidence>
<dbReference type="Pfam" id="PF02749">
    <property type="entry name" value="QRPTase_N"/>
    <property type="match status" value="1"/>
</dbReference>
<dbReference type="Proteomes" id="UP000245125">
    <property type="component" value="Unassembled WGS sequence"/>
</dbReference>
<dbReference type="FunFam" id="3.90.1170.20:FF:000001">
    <property type="entry name" value="Nicotinate-nucleotide diphosphorylase (Carboxylating)"/>
    <property type="match status" value="1"/>
</dbReference>
<evidence type="ECO:0000256" key="4">
    <source>
        <dbReference type="ARBA" id="ARBA00011218"/>
    </source>
</evidence>
<dbReference type="InterPro" id="IPR027277">
    <property type="entry name" value="NadC/ModD"/>
</dbReference>
<dbReference type="Pfam" id="PF01729">
    <property type="entry name" value="QRPTase_C"/>
    <property type="match status" value="1"/>
</dbReference>
<dbReference type="PANTHER" id="PTHR32179:SF3">
    <property type="entry name" value="NICOTINATE-NUCLEOTIDE PYROPHOSPHORYLASE [CARBOXYLATING]"/>
    <property type="match status" value="1"/>
</dbReference>
<comment type="catalytic activity">
    <reaction evidence="10">
        <text>nicotinate beta-D-ribonucleotide + CO2 + diphosphate = quinolinate + 5-phospho-alpha-D-ribose 1-diphosphate + 2 H(+)</text>
        <dbReference type="Rhea" id="RHEA:12733"/>
        <dbReference type="ChEBI" id="CHEBI:15378"/>
        <dbReference type="ChEBI" id="CHEBI:16526"/>
        <dbReference type="ChEBI" id="CHEBI:29959"/>
        <dbReference type="ChEBI" id="CHEBI:33019"/>
        <dbReference type="ChEBI" id="CHEBI:57502"/>
        <dbReference type="ChEBI" id="CHEBI:58017"/>
        <dbReference type="EC" id="2.4.2.19"/>
    </reaction>
</comment>
<evidence type="ECO:0000256" key="3">
    <source>
        <dbReference type="ARBA" id="ARBA00009400"/>
    </source>
</evidence>
<dbReference type="InterPro" id="IPR004393">
    <property type="entry name" value="NadC"/>
</dbReference>
<evidence type="ECO:0000256" key="12">
    <source>
        <dbReference type="PIRNR" id="PIRNR006250"/>
    </source>
</evidence>
<dbReference type="NCBIfam" id="TIGR00078">
    <property type="entry name" value="nadC"/>
    <property type="match status" value="1"/>
</dbReference>
<feature type="binding site" evidence="13">
    <location>
        <position position="155"/>
    </location>
    <ligand>
        <name>substrate</name>
    </ligand>
</feature>
<gene>
    <name evidence="16" type="primary">nadC</name>
    <name evidence="16" type="ORF">NBG4_470014</name>
</gene>
<dbReference type="InterPro" id="IPR002638">
    <property type="entry name" value="Quinolinate_PRibosylTrfase_C"/>
</dbReference>
<dbReference type="InterPro" id="IPR036068">
    <property type="entry name" value="Nicotinate_pribotase-like_C"/>
</dbReference>
<dbReference type="SUPFAM" id="SSF54675">
    <property type="entry name" value="Nicotinate/Quinolinate PRTase N-terminal domain-like"/>
    <property type="match status" value="1"/>
</dbReference>
<dbReference type="InterPro" id="IPR022412">
    <property type="entry name" value="Quinolinate_PRibosylTrfase_N"/>
</dbReference>
<dbReference type="PANTHER" id="PTHR32179">
    <property type="entry name" value="NICOTINATE-NUCLEOTIDE PYROPHOSPHORYLASE [CARBOXYLATING]"/>
    <property type="match status" value="1"/>
</dbReference>
<dbReference type="UniPathway" id="UPA00253">
    <property type="reaction ID" value="UER00331"/>
</dbReference>
<dbReference type="EMBL" id="OUUY01000094">
    <property type="protein sequence ID" value="SPQ01213.1"/>
    <property type="molecule type" value="Genomic_DNA"/>
</dbReference>
<organism evidence="16 17">
    <name type="scientific">Candidatus Sulfobium mesophilum</name>
    <dbReference type="NCBI Taxonomy" id="2016548"/>
    <lineage>
        <taxon>Bacteria</taxon>
        <taxon>Pseudomonadati</taxon>
        <taxon>Nitrospirota</taxon>
        <taxon>Nitrospiria</taxon>
        <taxon>Nitrospirales</taxon>
        <taxon>Nitrospiraceae</taxon>
        <taxon>Candidatus Sulfobium</taxon>
    </lineage>
</organism>
<evidence type="ECO:0000313" key="17">
    <source>
        <dbReference type="Proteomes" id="UP000245125"/>
    </source>
</evidence>
<keyword evidence="7 12" id="KW-0328">Glycosyltransferase</keyword>
<dbReference type="AlphaFoldDB" id="A0A2U3QII5"/>
<evidence type="ECO:0000256" key="10">
    <source>
        <dbReference type="ARBA" id="ARBA00047445"/>
    </source>
</evidence>
<comment type="pathway">
    <text evidence="2">Cofactor biosynthesis; NAD(+) biosynthesis; nicotinate D-ribonucleotide from quinolinate: step 1/1.</text>
</comment>
<evidence type="ECO:0000259" key="15">
    <source>
        <dbReference type="Pfam" id="PF02749"/>
    </source>
</evidence>
<evidence type="ECO:0000256" key="9">
    <source>
        <dbReference type="ARBA" id="ARBA00033102"/>
    </source>
</evidence>
<dbReference type="PIRSF" id="PIRSF006250">
    <property type="entry name" value="NadC_ModD"/>
    <property type="match status" value="1"/>
</dbReference>
<evidence type="ECO:0000256" key="7">
    <source>
        <dbReference type="ARBA" id="ARBA00022676"/>
    </source>
</evidence>
<dbReference type="InterPro" id="IPR013785">
    <property type="entry name" value="Aldolase_TIM"/>
</dbReference>
<dbReference type="Gene3D" id="3.90.1170.20">
    <property type="entry name" value="Quinolinate phosphoribosyl transferase, N-terminal domain"/>
    <property type="match status" value="1"/>
</dbReference>
<evidence type="ECO:0000256" key="13">
    <source>
        <dbReference type="PIRSR" id="PIRSR006250-1"/>
    </source>
</evidence>
<comment type="subunit">
    <text evidence="4">Hexamer formed by 3 homodimers.</text>
</comment>
<evidence type="ECO:0000256" key="8">
    <source>
        <dbReference type="ARBA" id="ARBA00022679"/>
    </source>
</evidence>
<feature type="binding site" evidence="13">
    <location>
        <position position="165"/>
    </location>
    <ligand>
        <name>substrate</name>
    </ligand>
</feature>
<feature type="binding site" evidence="13">
    <location>
        <begin position="238"/>
        <end position="240"/>
    </location>
    <ligand>
        <name>substrate</name>
    </ligand>
</feature>
<dbReference type="SUPFAM" id="SSF51690">
    <property type="entry name" value="Nicotinate/Quinolinate PRTase C-terminal domain-like"/>
    <property type="match status" value="1"/>
</dbReference>
<feature type="domain" description="Quinolinate phosphoribosyl transferase N-terminal" evidence="15">
    <location>
        <begin position="23"/>
        <end position="108"/>
    </location>
</feature>
<evidence type="ECO:0000259" key="14">
    <source>
        <dbReference type="Pfam" id="PF01729"/>
    </source>
</evidence>
<dbReference type="GO" id="GO:0005737">
    <property type="term" value="C:cytoplasm"/>
    <property type="evidence" value="ECO:0007669"/>
    <property type="project" value="TreeGrafter"/>
</dbReference>
<reference evidence="17" key="1">
    <citation type="submission" date="2018-03" db="EMBL/GenBank/DDBJ databases">
        <authorList>
            <person name="Zecchin S."/>
        </authorList>
    </citation>
    <scope>NUCLEOTIDE SEQUENCE [LARGE SCALE GENOMIC DNA]</scope>
</reference>
<feature type="binding site" evidence="13">
    <location>
        <position position="215"/>
    </location>
    <ligand>
        <name>substrate</name>
    </ligand>
</feature>
<dbReference type="FunFam" id="3.20.20.70:FF:000030">
    <property type="entry name" value="Nicotinate-nucleotide pyrophosphorylase, carboxylating"/>
    <property type="match status" value="1"/>
</dbReference>
<evidence type="ECO:0000256" key="11">
    <source>
        <dbReference type="ARBA" id="ARBA00069173"/>
    </source>
</evidence>
<proteinExistence type="inferred from homology"/>
<feature type="binding site" evidence="13">
    <location>
        <position position="194"/>
    </location>
    <ligand>
        <name>substrate</name>
    </ligand>
</feature>